<keyword evidence="4" id="KW-1185">Reference proteome</keyword>
<evidence type="ECO:0000313" key="3">
    <source>
        <dbReference type="EMBL" id="QQP32942.1"/>
    </source>
</evidence>
<dbReference type="GO" id="GO:0070828">
    <property type="term" value="P:heterochromatin organization"/>
    <property type="evidence" value="ECO:0007669"/>
    <property type="project" value="TreeGrafter"/>
</dbReference>
<gene>
    <name evidence="3" type="ORF">FKW44_024142</name>
    <name evidence="2" type="ORF">FKW44_024879</name>
</gene>
<organism evidence="2 4">
    <name type="scientific">Caligus rogercresseyi</name>
    <name type="common">Sea louse</name>
    <dbReference type="NCBI Taxonomy" id="217165"/>
    <lineage>
        <taxon>Eukaryota</taxon>
        <taxon>Metazoa</taxon>
        <taxon>Ecdysozoa</taxon>
        <taxon>Arthropoda</taxon>
        <taxon>Crustacea</taxon>
        <taxon>Multicrustacea</taxon>
        <taxon>Hexanauplia</taxon>
        <taxon>Copepoda</taxon>
        <taxon>Siphonostomatoida</taxon>
        <taxon>Caligidae</taxon>
        <taxon>Caligus</taxon>
    </lineage>
</organism>
<dbReference type="GO" id="GO:0008170">
    <property type="term" value="F:N-methyltransferase activity"/>
    <property type="evidence" value="ECO:0007669"/>
    <property type="project" value="UniProtKB-ARBA"/>
</dbReference>
<dbReference type="Gene3D" id="2.170.270.10">
    <property type="entry name" value="SET domain"/>
    <property type="match status" value="1"/>
</dbReference>
<dbReference type="SUPFAM" id="SSF82199">
    <property type="entry name" value="SET domain"/>
    <property type="match status" value="1"/>
</dbReference>
<name>A0A7T8GM81_CALRO</name>
<feature type="non-terminal residue" evidence="2">
    <location>
        <position position="1"/>
    </location>
</feature>
<evidence type="ECO:0000259" key="1">
    <source>
        <dbReference type="Pfam" id="PF00856"/>
    </source>
</evidence>
<reference evidence="2" key="2">
    <citation type="journal article" name="Sci. Data">
        <title>Chromosome-scale genome assembly of the sea louse Caligus rogercresseyi by SMRT sequencing and Hi-C analysis.</title>
        <authorList>
            <person name="Gallardo-Escarate C."/>
            <person name="Valenzuela-Munoz V."/>
            <person name="Nunez-Acuna G."/>
            <person name="Valenzuela-Miranda D."/>
            <person name="Goncalves A.T."/>
            <person name="Escobar-Sepulveda H."/>
            <person name="Liachko I."/>
            <person name="Nelson B."/>
            <person name="Roberts S."/>
            <person name="Warren W."/>
        </authorList>
    </citation>
    <scope>NUCLEOTIDE SEQUENCE</scope>
    <source>
        <tissue evidence="2">Whole tissue</tissue>
    </source>
</reference>
<dbReference type="GO" id="GO:0008276">
    <property type="term" value="F:protein methyltransferase activity"/>
    <property type="evidence" value="ECO:0007669"/>
    <property type="project" value="UniProtKB-ARBA"/>
</dbReference>
<dbReference type="InterPro" id="IPR001214">
    <property type="entry name" value="SET_dom"/>
</dbReference>
<dbReference type="GO" id="GO:0005694">
    <property type="term" value="C:chromosome"/>
    <property type="evidence" value="ECO:0007669"/>
    <property type="project" value="TreeGrafter"/>
</dbReference>
<dbReference type="Proteomes" id="UP000595437">
    <property type="component" value="Chromosome 20"/>
</dbReference>
<dbReference type="InterPro" id="IPR046341">
    <property type="entry name" value="SET_dom_sf"/>
</dbReference>
<dbReference type="Proteomes" id="UP000595437">
    <property type="component" value="Chromosome 19"/>
</dbReference>
<accession>A0A7T8GM81</accession>
<protein>
    <submittedName>
        <fullName evidence="2">SET domain containing (Lysine methyltransferase) 7</fullName>
    </submittedName>
</protein>
<dbReference type="AlphaFoldDB" id="A0A7T8GM81"/>
<dbReference type="PANTHER" id="PTHR46820:SF1">
    <property type="entry name" value="HISTONE-LYSINE N-METHYLTRANSFERASE SETD7"/>
    <property type="match status" value="1"/>
</dbReference>
<sequence length="101" mass="11823">IPKSDYMDIPPGFENSRKYVASLGHKINHSFNPNCTWETIQHPVFGRVPKLVAIKDIPAGEEFTCHYRIDMEHAHIIDSLQWYVRAWEDYTPIIHSDEEND</sequence>
<evidence type="ECO:0000313" key="4">
    <source>
        <dbReference type="Proteomes" id="UP000595437"/>
    </source>
</evidence>
<dbReference type="OrthoDB" id="294378at2759"/>
<dbReference type="GO" id="GO:0032259">
    <property type="term" value="P:methylation"/>
    <property type="evidence" value="ECO:0007669"/>
    <property type="project" value="UniProtKB-KW"/>
</dbReference>
<dbReference type="GO" id="GO:0008757">
    <property type="term" value="F:S-adenosylmethionine-dependent methyltransferase activity"/>
    <property type="evidence" value="ECO:0007669"/>
    <property type="project" value="UniProtKB-ARBA"/>
</dbReference>
<keyword evidence="2" id="KW-0489">Methyltransferase</keyword>
<dbReference type="GO" id="GO:0003682">
    <property type="term" value="F:chromatin binding"/>
    <property type="evidence" value="ECO:0007669"/>
    <property type="project" value="TreeGrafter"/>
</dbReference>
<dbReference type="EMBL" id="CP045908">
    <property type="protein sequence ID" value="QQP32942.1"/>
    <property type="molecule type" value="Genomic_DNA"/>
</dbReference>
<reference evidence="4" key="1">
    <citation type="submission" date="2021-01" db="EMBL/GenBank/DDBJ databases">
        <title>Caligus Genome Assembly.</title>
        <authorList>
            <person name="Gallardo-Escarate C."/>
        </authorList>
    </citation>
    <scope>NUCLEOTIDE SEQUENCE [LARGE SCALE GENOMIC DNA]</scope>
</reference>
<dbReference type="EMBL" id="CP045909">
    <property type="protein sequence ID" value="QQP32541.1"/>
    <property type="molecule type" value="Genomic_DNA"/>
</dbReference>
<feature type="domain" description="SET" evidence="1">
    <location>
        <begin position="14"/>
        <end position="67"/>
    </location>
</feature>
<keyword evidence="2" id="KW-0808">Transferase</keyword>
<evidence type="ECO:0000313" key="2">
    <source>
        <dbReference type="EMBL" id="QQP32541.1"/>
    </source>
</evidence>
<dbReference type="PANTHER" id="PTHR46820">
    <property type="entry name" value="HISTONE-LYSINE N-METHYLTRANSFERASE SETD7"/>
    <property type="match status" value="1"/>
</dbReference>
<proteinExistence type="predicted"/>
<dbReference type="GO" id="GO:0005634">
    <property type="term" value="C:nucleus"/>
    <property type="evidence" value="ECO:0007669"/>
    <property type="project" value="TreeGrafter"/>
</dbReference>
<dbReference type="Pfam" id="PF00856">
    <property type="entry name" value="SET"/>
    <property type="match status" value="1"/>
</dbReference>